<sequence length="168" mass="19394">MDFKGPYCYTLFLSGEKDKRVLFKKDSNGHETNFKKPVTKSKTPKIYILKAKEKIVYVGYASQSIGTRLGQGIRATGKNGYHGNKWKQVSELELLVFIFDQELKGNKHDDDKPHIALAEAVEAELVFKVRKETGKWPEFQNEIHFNNVRLEKAKEIAREIYGEVSEER</sequence>
<protein>
    <recommendedName>
        <fullName evidence="3">GIY-YIG nuclease family protein</fullName>
    </recommendedName>
</protein>
<dbReference type="RefSeq" id="WP_116879989.1">
    <property type="nucleotide sequence ID" value="NZ_QURB01000002.1"/>
</dbReference>
<accession>A0A3E1EZL9</accession>
<evidence type="ECO:0008006" key="3">
    <source>
        <dbReference type="Google" id="ProtNLM"/>
    </source>
</evidence>
<dbReference type="OrthoDB" id="7067843at2"/>
<organism evidence="1 2">
    <name type="scientific">Brumimicrobium aurantiacum</name>
    <dbReference type="NCBI Taxonomy" id="1737063"/>
    <lineage>
        <taxon>Bacteria</taxon>
        <taxon>Pseudomonadati</taxon>
        <taxon>Bacteroidota</taxon>
        <taxon>Flavobacteriia</taxon>
        <taxon>Flavobacteriales</taxon>
        <taxon>Crocinitomicaceae</taxon>
        <taxon>Brumimicrobium</taxon>
    </lineage>
</organism>
<dbReference type="Proteomes" id="UP000257127">
    <property type="component" value="Unassembled WGS sequence"/>
</dbReference>
<gene>
    <name evidence="1" type="ORF">DXU93_04090</name>
</gene>
<comment type="caution">
    <text evidence="1">The sequence shown here is derived from an EMBL/GenBank/DDBJ whole genome shotgun (WGS) entry which is preliminary data.</text>
</comment>
<proteinExistence type="predicted"/>
<evidence type="ECO:0000313" key="1">
    <source>
        <dbReference type="EMBL" id="RFC55010.1"/>
    </source>
</evidence>
<name>A0A3E1EZL9_9FLAO</name>
<keyword evidence="2" id="KW-1185">Reference proteome</keyword>
<evidence type="ECO:0000313" key="2">
    <source>
        <dbReference type="Proteomes" id="UP000257127"/>
    </source>
</evidence>
<dbReference type="AlphaFoldDB" id="A0A3E1EZL9"/>
<reference evidence="1 2" key="1">
    <citation type="submission" date="2018-08" db="EMBL/GenBank/DDBJ databases">
        <title>The draft genome squence of Brumimicrobium sp. N62.</title>
        <authorList>
            <person name="Du Z.-J."/>
            <person name="Luo H.-R."/>
        </authorList>
    </citation>
    <scope>NUCLEOTIDE SEQUENCE [LARGE SCALE GENOMIC DNA]</scope>
    <source>
        <strain evidence="1 2">N62</strain>
    </source>
</reference>
<dbReference type="EMBL" id="QURB01000002">
    <property type="protein sequence ID" value="RFC55010.1"/>
    <property type="molecule type" value="Genomic_DNA"/>
</dbReference>